<feature type="domain" description="HTH tetR-type" evidence="3">
    <location>
        <begin position="9"/>
        <end position="69"/>
    </location>
</feature>
<dbReference type="Gene3D" id="1.10.357.10">
    <property type="entry name" value="Tetracycline Repressor, domain 2"/>
    <property type="match status" value="1"/>
</dbReference>
<dbReference type="RefSeq" id="WP_103948736.1">
    <property type="nucleotide sequence ID" value="NZ_PQVT01000003.1"/>
</dbReference>
<organism evidence="4 5">
    <name type="scientific">Lelliottia aquatilis</name>
    <dbReference type="NCBI Taxonomy" id="2080838"/>
    <lineage>
        <taxon>Bacteria</taxon>
        <taxon>Pseudomonadati</taxon>
        <taxon>Pseudomonadota</taxon>
        <taxon>Gammaproteobacteria</taxon>
        <taxon>Enterobacterales</taxon>
        <taxon>Enterobacteriaceae</taxon>
        <taxon>Lelliottia</taxon>
    </lineage>
</organism>
<protein>
    <submittedName>
        <fullName evidence="4">TetR family transcriptional regulator</fullName>
    </submittedName>
</protein>
<evidence type="ECO:0000256" key="1">
    <source>
        <dbReference type="ARBA" id="ARBA00023125"/>
    </source>
</evidence>
<keyword evidence="5" id="KW-1185">Reference proteome</keyword>
<feature type="DNA-binding region" description="H-T-H motif" evidence="2">
    <location>
        <begin position="32"/>
        <end position="51"/>
    </location>
</feature>
<evidence type="ECO:0000256" key="2">
    <source>
        <dbReference type="PROSITE-ProRule" id="PRU00335"/>
    </source>
</evidence>
<dbReference type="SUPFAM" id="SSF46689">
    <property type="entry name" value="Homeodomain-like"/>
    <property type="match status" value="1"/>
</dbReference>
<dbReference type="Proteomes" id="UP000237025">
    <property type="component" value="Unassembled WGS sequence"/>
</dbReference>
<evidence type="ECO:0000313" key="4">
    <source>
        <dbReference type="EMBL" id="POZ25141.1"/>
    </source>
</evidence>
<evidence type="ECO:0000313" key="5">
    <source>
        <dbReference type="Proteomes" id="UP000237025"/>
    </source>
</evidence>
<evidence type="ECO:0000259" key="3">
    <source>
        <dbReference type="PROSITE" id="PS50977"/>
    </source>
</evidence>
<dbReference type="PROSITE" id="PS50977">
    <property type="entry name" value="HTH_TETR_2"/>
    <property type="match status" value="1"/>
</dbReference>
<dbReference type="Pfam" id="PF00440">
    <property type="entry name" value="TetR_N"/>
    <property type="match status" value="1"/>
</dbReference>
<reference evidence="4 5" key="1">
    <citation type="submission" date="2018-02" db="EMBL/GenBank/DDBJ databases">
        <title>Lelliotia aquatilis sp. nov., isolated from drinking water.</title>
        <authorList>
            <person name="Kaempfer P."/>
            <person name="Glaeser S."/>
            <person name="Exner M."/>
            <person name="Doijad S."/>
            <person name="Chakraborty T."/>
        </authorList>
    </citation>
    <scope>NUCLEOTIDE SEQUENCE [LARGE SCALE GENOMIC DNA]</scope>
    <source>
        <strain evidence="4 5">6331-17</strain>
    </source>
</reference>
<dbReference type="PANTHER" id="PTHR30055">
    <property type="entry name" value="HTH-TYPE TRANSCRIPTIONAL REGULATOR RUTR"/>
    <property type="match status" value="1"/>
</dbReference>
<dbReference type="PANTHER" id="PTHR30055:SF223">
    <property type="entry name" value="HTH-TYPE TRANSCRIPTIONAL REGULATOR UIDR"/>
    <property type="match status" value="1"/>
</dbReference>
<dbReference type="InterPro" id="IPR050109">
    <property type="entry name" value="HTH-type_TetR-like_transc_reg"/>
</dbReference>
<proteinExistence type="predicted"/>
<accession>A0ABX5A459</accession>
<dbReference type="InterPro" id="IPR001647">
    <property type="entry name" value="HTH_TetR"/>
</dbReference>
<dbReference type="EMBL" id="PQVW01000003">
    <property type="protein sequence ID" value="POZ25141.1"/>
    <property type="molecule type" value="Genomic_DNA"/>
</dbReference>
<sequence length="195" mass="21013">MATKRLKKEERRQQLLDVARAIIREEGTENLTLGYLAEKAGVTKPITYDHFGDRKGLLVVLYASFNEQQIANFKQALTSPTTSFEQAVRLYSTAYIKCVISTGPEITQIIAALSGSEALMEALDKGRKACADSLIEALQPYINLQGSLGESVIATQLGAADAISALASRNTISADDAINILTGAMLGSLNAYQQI</sequence>
<keyword evidence="1 2" id="KW-0238">DNA-binding</keyword>
<dbReference type="PRINTS" id="PR00455">
    <property type="entry name" value="HTHTETR"/>
</dbReference>
<dbReference type="InterPro" id="IPR009057">
    <property type="entry name" value="Homeodomain-like_sf"/>
</dbReference>
<comment type="caution">
    <text evidence="4">The sequence shown here is derived from an EMBL/GenBank/DDBJ whole genome shotgun (WGS) entry which is preliminary data.</text>
</comment>
<name>A0ABX5A459_9ENTR</name>
<gene>
    <name evidence="4" type="ORF">C3712_05805</name>
</gene>